<gene>
    <name evidence="3" type="ORF">FIBSPDRAFT_958713</name>
</gene>
<evidence type="ECO:0000313" key="3">
    <source>
        <dbReference type="EMBL" id="KZP15541.1"/>
    </source>
</evidence>
<feature type="region of interest" description="Disordered" evidence="1">
    <location>
        <begin position="101"/>
        <end position="147"/>
    </location>
</feature>
<dbReference type="Proteomes" id="UP000076532">
    <property type="component" value="Unassembled WGS sequence"/>
</dbReference>
<organism evidence="3 4">
    <name type="scientific">Athelia psychrophila</name>
    <dbReference type="NCBI Taxonomy" id="1759441"/>
    <lineage>
        <taxon>Eukaryota</taxon>
        <taxon>Fungi</taxon>
        <taxon>Dikarya</taxon>
        <taxon>Basidiomycota</taxon>
        <taxon>Agaricomycotina</taxon>
        <taxon>Agaricomycetes</taxon>
        <taxon>Agaricomycetidae</taxon>
        <taxon>Atheliales</taxon>
        <taxon>Atheliaceae</taxon>
        <taxon>Athelia</taxon>
    </lineage>
</organism>
<feature type="signal peptide" evidence="2">
    <location>
        <begin position="1"/>
        <end position="23"/>
    </location>
</feature>
<dbReference type="EMBL" id="KV417603">
    <property type="protein sequence ID" value="KZP15541.1"/>
    <property type="molecule type" value="Genomic_DNA"/>
</dbReference>
<keyword evidence="4" id="KW-1185">Reference proteome</keyword>
<proteinExistence type="predicted"/>
<name>A0A166E9R5_9AGAM</name>
<accession>A0A166E9R5</accession>
<evidence type="ECO:0000256" key="1">
    <source>
        <dbReference type="SAM" id="MobiDB-lite"/>
    </source>
</evidence>
<reference evidence="3 4" key="1">
    <citation type="journal article" date="2016" name="Mol. Biol. Evol.">
        <title>Comparative Genomics of Early-Diverging Mushroom-Forming Fungi Provides Insights into the Origins of Lignocellulose Decay Capabilities.</title>
        <authorList>
            <person name="Nagy L.G."/>
            <person name="Riley R."/>
            <person name="Tritt A."/>
            <person name="Adam C."/>
            <person name="Daum C."/>
            <person name="Floudas D."/>
            <person name="Sun H."/>
            <person name="Yadav J.S."/>
            <person name="Pangilinan J."/>
            <person name="Larsson K.H."/>
            <person name="Matsuura K."/>
            <person name="Barry K."/>
            <person name="Labutti K."/>
            <person name="Kuo R."/>
            <person name="Ohm R.A."/>
            <person name="Bhattacharya S.S."/>
            <person name="Shirouzu T."/>
            <person name="Yoshinaga Y."/>
            <person name="Martin F.M."/>
            <person name="Grigoriev I.V."/>
            <person name="Hibbett D.S."/>
        </authorList>
    </citation>
    <scope>NUCLEOTIDE SEQUENCE [LARGE SCALE GENOMIC DNA]</scope>
    <source>
        <strain evidence="3 4">CBS 109695</strain>
    </source>
</reference>
<sequence length="170" mass="16276">MFGTTKSFASAAILLTMAVAVSGAPGAATTSYSTVPKPSQLSTEGTFTGTASSIATSVPNGYTTVVTQTFQSPSRTLTVTSTIPLGNPSIPLSVQSTLSTVSPATSGTSLSSGGTVPISMPSPSAASGTTASSSSTGTAPASSSGAASLNGAPATGLLGGIMAMVGFMLL</sequence>
<feature type="compositionally biased region" description="Low complexity" evidence="1">
    <location>
        <begin position="105"/>
        <end position="147"/>
    </location>
</feature>
<evidence type="ECO:0000256" key="2">
    <source>
        <dbReference type="SAM" id="SignalP"/>
    </source>
</evidence>
<feature type="chain" id="PRO_5007872652" evidence="2">
    <location>
        <begin position="24"/>
        <end position="170"/>
    </location>
</feature>
<dbReference type="AlphaFoldDB" id="A0A166E9R5"/>
<protein>
    <submittedName>
        <fullName evidence="3">Uncharacterized protein</fullName>
    </submittedName>
</protein>
<keyword evidence="2" id="KW-0732">Signal</keyword>
<dbReference type="OrthoDB" id="10642045at2759"/>
<evidence type="ECO:0000313" key="4">
    <source>
        <dbReference type="Proteomes" id="UP000076532"/>
    </source>
</evidence>